<name>A0A6G9AAT4_9BRAD</name>
<dbReference type="AlphaFoldDB" id="A0A6G9AAT4"/>
<dbReference type="Proteomes" id="UP000500895">
    <property type="component" value="Chromosome"/>
</dbReference>
<reference evidence="1 2" key="1">
    <citation type="journal article" date="2020" name="Int. J. Syst. Evol. Microbiol.">
        <title>Description and complete genome sequences of Bradyrhizobium symbiodeficiens sp. nov., a non-symbiotic bacterium associated with legumes native to Canada.</title>
        <authorList>
            <person name="Bromfield E.S.P."/>
            <person name="Cloutier S."/>
            <person name="Nguyen H.D.T."/>
        </authorList>
    </citation>
    <scope>NUCLEOTIDE SEQUENCE [LARGE SCALE GENOMIC DNA]</scope>
    <source>
        <strain evidence="1 2">101S1MB</strain>
    </source>
</reference>
<evidence type="ECO:0000313" key="2">
    <source>
        <dbReference type="Proteomes" id="UP000500895"/>
    </source>
</evidence>
<evidence type="ECO:0000313" key="1">
    <source>
        <dbReference type="EMBL" id="QIP09538.1"/>
    </source>
</evidence>
<sequence length="206" mass="23937">MSSLQERSRPFLAPLILGQWPQMSDWAVRSLAVWIIMFSMVYEFRDRKTMAISFDERDQFRRIRDPTMNWRIWIGRIDARQWRGKTVHIGTGLFNFESYQSKAYLLQDPPMNMQTTTAVFGKLLFHSYYVSPSLPRFKLNPFGNDLAMIWPPRDAKLAPSGWPARILRDEHAERVAVAIPNIIRALGPDIDLSRPSMDIRLPGDLA</sequence>
<organism evidence="1 2">
    <name type="scientific">Bradyrhizobium symbiodeficiens</name>
    <dbReference type="NCBI Taxonomy" id="1404367"/>
    <lineage>
        <taxon>Bacteria</taxon>
        <taxon>Pseudomonadati</taxon>
        <taxon>Pseudomonadota</taxon>
        <taxon>Alphaproteobacteria</taxon>
        <taxon>Hyphomicrobiales</taxon>
        <taxon>Nitrobacteraceae</taxon>
        <taxon>Bradyrhizobium</taxon>
    </lineage>
</organism>
<proteinExistence type="predicted"/>
<accession>A0A6G9AAT4</accession>
<dbReference type="EMBL" id="CP050066">
    <property type="protein sequence ID" value="QIP09538.1"/>
    <property type="molecule type" value="Genomic_DNA"/>
</dbReference>
<gene>
    <name evidence="1" type="ORF">HAV00_26275</name>
</gene>
<dbReference type="RefSeq" id="WP_166469191.1">
    <property type="nucleotide sequence ID" value="NZ_CP050066.2"/>
</dbReference>
<protein>
    <submittedName>
        <fullName evidence="1">Uncharacterized protein</fullName>
    </submittedName>
</protein>